<sequence>MDKSPGKEHIAFTKWAISKGIEVNGVAPARFPGRRLGMIATKTIEVTKEGEIMLTVPQTAMLSIDSIPSSFVELFPSGTSIHGILAAYLTHGDPKTLKELDAWRNVWPSWQELEASTPILWPAHLRRSNSSFEEEDESRPSLLPPSISGLWNSFEKVPVGVDYDTRYQNMLAQEEKRLRHAWERVVTVFPETEWKTFTYYWLIINSRSFYYVSPGKEAPEDWNDAIAMVPYADYFNHEDNAACEVRYDSIDYTFRTTRRYEKGEEVYMSYGPHSNDFLFIEYGFFLDKNESDSIYLDDIIFQDLTISDKKELVHQDCFGNFELTPTGVSPSIETAACLKYMSKRDFRIYIEGRSKRAFDAEKSAEIIRGWIEVYLKETETTIKTITAMLGKLSTGDSEKWERERLGMLLSRWGQIRELCEMAMEAVGRVSELHCFEANGK</sequence>
<dbReference type="SUPFAM" id="SSF82199">
    <property type="entry name" value="SET domain"/>
    <property type="match status" value="1"/>
</dbReference>
<name>A0A5N5X8I8_9EURO</name>
<gene>
    <name evidence="2" type="ORF">BDV29DRAFT_188957</name>
</gene>
<dbReference type="Pfam" id="PF00856">
    <property type="entry name" value="SET"/>
    <property type="match status" value="1"/>
</dbReference>
<evidence type="ECO:0000313" key="3">
    <source>
        <dbReference type="Proteomes" id="UP000326565"/>
    </source>
</evidence>
<keyword evidence="3" id="KW-1185">Reference proteome</keyword>
<proteinExistence type="predicted"/>
<evidence type="ECO:0000259" key="1">
    <source>
        <dbReference type="PROSITE" id="PS50280"/>
    </source>
</evidence>
<dbReference type="InterPro" id="IPR001214">
    <property type="entry name" value="SET_dom"/>
</dbReference>
<dbReference type="Proteomes" id="UP000326565">
    <property type="component" value="Unassembled WGS sequence"/>
</dbReference>
<dbReference type="Gene3D" id="3.90.1410.10">
    <property type="entry name" value="set domain protein methyltransferase, domain 1"/>
    <property type="match status" value="1"/>
</dbReference>
<reference evidence="2 3" key="1">
    <citation type="submission" date="2019-04" db="EMBL/GenBank/DDBJ databases">
        <title>Friends and foes A comparative genomics study of 23 Aspergillus species from section Flavi.</title>
        <authorList>
            <consortium name="DOE Joint Genome Institute"/>
            <person name="Kjaerbolling I."/>
            <person name="Vesth T."/>
            <person name="Frisvad J.C."/>
            <person name="Nybo J.L."/>
            <person name="Theobald S."/>
            <person name="Kildgaard S."/>
            <person name="Isbrandt T."/>
            <person name="Kuo A."/>
            <person name="Sato A."/>
            <person name="Lyhne E.K."/>
            <person name="Kogle M.E."/>
            <person name="Wiebenga A."/>
            <person name="Kun R.S."/>
            <person name="Lubbers R.J."/>
            <person name="Makela M.R."/>
            <person name="Barry K."/>
            <person name="Chovatia M."/>
            <person name="Clum A."/>
            <person name="Daum C."/>
            <person name="Haridas S."/>
            <person name="He G."/>
            <person name="LaButti K."/>
            <person name="Lipzen A."/>
            <person name="Mondo S."/>
            <person name="Riley R."/>
            <person name="Salamov A."/>
            <person name="Simmons B.A."/>
            <person name="Magnuson J.K."/>
            <person name="Henrissat B."/>
            <person name="Mortensen U.H."/>
            <person name="Larsen T.O."/>
            <person name="Devries R.P."/>
            <person name="Grigoriev I.V."/>
            <person name="Machida M."/>
            <person name="Baker S.E."/>
            <person name="Andersen M.R."/>
        </authorList>
    </citation>
    <scope>NUCLEOTIDE SEQUENCE [LARGE SCALE GENOMIC DNA]</scope>
    <source>
        <strain evidence="2 3">CBS 151.66</strain>
    </source>
</reference>
<dbReference type="GO" id="GO:0016279">
    <property type="term" value="F:protein-lysine N-methyltransferase activity"/>
    <property type="evidence" value="ECO:0007669"/>
    <property type="project" value="TreeGrafter"/>
</dbReference>
<accession>A0A5N5X8I8</accession>
<dbReference type="PANTHER" id="PTHR13271:SF137">
    <property type="entry name" value="SET DOMAIN-CONTAINING PROTEIN"/>
    <property type="match status" value="1"/>
</dbReference>
<organism evidence="2 3">
    <name type="scientific">Aspergillus leporis</name>
    <dbReference type="NCBI Taxonomy" id="41062"/>
    <lineage>
        <taxon>Eukaryota</taxon>
        <taxon>Fungi</taxon>
        <taxon>Dikarya</taxon>
        <taxon>Ascomycota</taxon>
        <taxon>Pezizomycotina</taxon>
        <taxon>Eurotiomycetes</taxon>
        <taxon>Eurotiomycetidae</taxon>
        <taxon>Eurotiales</taxon>
        <taxon>Aspergillaceae</taxon>
        <taxon>Aspergillus</taxon>
        <taxon>Aspergillus subgen. Circumdati</taxon>
    </lineage>
</organism>
<dbReference type="InterPro" id="IPR050600">
    <property type="entry name" value="SETD3_SETD6_MTase"/>
</dbReference>
<dbReference type="EMBL" id="ML732173">
    <property type="protein sequence ID" value="KAB8076996.1"/>
    <property type="molecule type" value="Genomic_DNA"/>
</dbReference>
<protein>
    <recommendedName>
        <fullName evidence="1">SET domain-containing protein</fullName>
    </recommendedName>
</protein>
<dbReference type="PROSITE" id="PS50280">
    <property type="entry name" value="SET"/>
    <property type="match status" value="1"/>
</dbReference>
<feature type="domain" description="SET" evidence="1">
    <location>
        <begin position="19"/>
        <end position="271"/>
    </location>
</feature>
<dbReference type="OrthoDB" id="341421at2759"/>
<dbReference type="PANTHER" id="PTHR13271">
    <property type="entry name" value="UNCHARACTERIZED PUTATIVE METHYLTRANSFERASE"/>
    <property type="match status" value="1"/>
</dbReference>
<dbReference type="AlphaFoldDB" id="A0A5N5X8I8"/>
<dbReference type="InterPro" id="IPR046341">
    <property type="entry name" value="SET_dom_sf"/>
</dbReference>
<evidence type="ECO:0000313" key="2">
    <source>
        <dbReference type="EMBL" id="KAB8076996.1"/>
    </source>
</evidence>